<dbReference type="Proteomes" id="UP000229112">
    <property type="component" value="Unassembled WGS sequence"/>
</dbReference>
<dbReference type="EMBL" id="PFAY01000029">
    <property type="protein sequence ID" value="PIT92905.1"/>
    <property type="molecule type" value="Genomic_DNA"/>
</dbReference>
<dbReference type="InterPro" id="IPR000551">
    <property type="entry name" value="MerR-type_HTH_dom"/>
</dbReference>
<evidence type="ECO:0000313" key="3">
    <source>
        <dbReference type="Proteomes" id="UP000229112"/>
    </source>
</evidence>
<dbReference type="Gene3D" id="1.10.1660.10">
    <property type="match status" value="1"/>
</dbReference>
<gene>
    <name evidence="2" type="ORF">COU06_02900</name>
</gene>
<evidence type="ECO:0000259" key="1">
    <source>
        <dbReference type="PROSITE" id="PS50937"/>
    </source>
</evidence>
<accession>A0A2M6WJE7</accession>
<sequence>MNEKLISIGEAARLLNLSVDTLRRWDKSGKLPSLKKSGSAHRYYRESDLRIFLTDLVELAQSWLEKGGEPDSQFYCQNSGIFQGRNGSLETLLAQEKALNEVFPLIVAIAGEVGNNSFDHNLGQWPDVPGVFFGYNIQKRILVLADRGQGVLATLKRVRPSLQNDADALRVAFTEIISGRAPEARGNGLKFVSSIIEKNAMSLVFLSGSAELRQNSHSAELDISTVDKKISGCLFILSF</sequence>
<organism evidence="2 3">
    <name type="scientific">Candidatus Harrisonbacteria bacterium CG10_big_fil_rev_8_21_14_0_10_38_8</name>
    <dbReference type="NCBI Taxonomy" id="1974582"/>
    <lineage>
        <taxon>Bacteria</taxon>
        <taxon>Candidatus Harrisoniibacteriota</taxon>
    </lineage>
</organism>
<dbReference type="Pfam" id="PF00376">
    <property type="entry name" value="MerR"/>
    <property type="match status" value="1"/>
</dbReference>
<proteinExistence type="predicted"/>
<name>A0A2M6WJE7_9BACT</name>
<dbReference type="CDD" id="cd04762">
    <property type="entry name" value="HTH_MerR-trunc"/>
    <property type="match status" value="1"/>
</dbReference>
<feature type="domain" description="HTH merR-type" evidence="1">
    <location>
        <begin position="5"/>
        <end position="53"/>
    </location>
</feature>
<reference evidence="3" key="1">
    <citation type="submission" date="2017-09" db="EMBL/GenBank/DDBJ databases">
        <title>Depth-based differentiation of microbial function through sediment-hosted aquifers and enrichment of novel symbionts in the deep terrestrial subsurface.</title>
        <authorList>
            <person name="Probst A.J."/>
            <person name="Ladd B."/>
            <person name="Jarett J.K."/>
            <person name="Geller-Mcgrath D.E."/>
            <person name="Sieber C.M.K."/>
            <person name="Emerson J.B."/>
            <person name="Anantharaman K."/>
            <person name="Thomas B.C."/>
            <person name="Malmstrom R."/>
            <person name="Stieglmeier M."/>
            <person name="Klingl A."/>
            <person name="Woyke T."/>
            <person name="Ryan C.M."/>
            <person name="Banfield J.F."/>
        </authorList>
    </citation>
    <scope>NUCLEOTIDE SEQUENCE [LARGE SCALE GENOMIC DNA]</scope>
</reference>
<dbReference type="SUPFAM" id="SSF46955">
    <property type="entry name" value="Putative DNA-binding domain"/>
    <property type="match status" value="1"/>
</dbReference>
<dbReference type="GO" id="GO:0003677">
    <property type="term" value="F:DNA binding"/>
    <property type="evidence" value="ECO:0007669"/>
    <property type="project" value="InterPro"/>
</dbReference>
<dbReference type="InterPro" id="IPR009061">
    <property type="entry name" value="DNA-bd_dom_put_sf"/>
</dbReference>
<dbReference type="AlphaFoldDB" id="A0A2M6WJE7"/>
<dbReference type="GO" id="GO:0006355">
    <property type="term" value="P:regulation of DNA-templated transcription"/>
    <property type="evidence" value="ECO:0007669"/>
    <property type="project" value="InterPro"/>
</dbReference>
<evidence type="ECO:0000313" key="2">
    <source>
        <dbReference type="EMBL" id="PIT92905.1"/>
    </source>
</evidence>
<protein>
    <recommendedName>
        <fullName evidence="1">HTH merR-type domain-containing protein</fullName>
    </recommendedName>
</protein>
<dbReference type="PROSITE" id="PS50937">
    <property type="entry name" value="HTH_MERR_2"/>
    <property type="match status" value="1"/>
</dbReference>
<comment type="caution">
    <text evidence="2">The sequence shown here is derived from an EMBL/GenBank/DDBJ whole genome shotgun (WGS) entry which is preliminary data.</text>
</comment>